<gene>
    <name evidence="1" type="ordered locus">WEN_02520</name>
</gene>
<dbReference type="PATRIC" id="fig|1197325.3.peg.544"/>
<protein>
    <submittedName>
        <fullName evidence="1">Uncharacterized protein</fullName>
    </submittedName>
</protein>
<proteinExistence type="predicted"/>
<keyword evidence="2" id="KW-1185">Reference proteome</keyword>
<dbReference type="Proteomes" id="UP000009005">
    <property type="component" value="Chromosome"/>
</dbReference>
<accession>I6YLY2</accession>
<dbReference type="KEGG" id="mwe:WEN_02520"/>
<evidence type="ECO:0000313" key="2">
    <source>
        <dbReference type="Proteomes" id="UP000009005"/>
    </source>
</evidence>
<sequence length="63" mass="7102">MCGGGGTNCTEGLRVNVSLWKANDSGTVEAIPNPEKPLARIVKSDKMKILNCYWNFKFQFFYI</sequence>
<organism evidence="1 2">
    <name type="scientific">Mycoplasma wenyonii (strain Massachusetts)</name>
    <name type="common">Eperythrozoon wenyonii</name>
    <dbReference type="NCBI Taxonomy" id="1197325"/>
    <lineage>
        <taxon>Bacteria</taxon>
        <taxon>Bacillati</taxon>
        <taxon>Mycoplasmatota</taxon>
        <taxon>Mollicutes</taxon>
        <taxon>Mycoplasmataceae</taxon>
        <taxon>Mycoplasma</taxon>
    </lineage>
</organism>
<name>I6YLY2_MYCWM</name>
<dbReference type="HOGENOM" id="CLU_2881148_0_0_14"/>
<dbReference type="AlphaFoldDB" id="I6YLY2"/>
<evidence type="ECO:0000313" key="1">
    <source>
        <dbReference type="EMBL" id="AFN65289.1"/>
    </source>
</evidence>
<reference evidence="1 2" key="1">
    <citation type="journal article" date="2012" name="J. Bacteriol.">
        <title>Complete genome sequence of Mycoplasma wenyonii strain Massachusetts.</title>
        <authorList>
            <person name="Dos Santos A.P."/>
            <person name="Guimaraes A.M."/>
            <person name="do Nascimento N.C."/>
            <person name="Sanmiguel P.J."/>
            <person name="Messick J.B."/>
        </authorList>
    </citation>
    <scope>NUCLEOTIDE SEQUENCE [LARGE SCALE GENOMIC DNA]</scope>
    <source>
        <strain evidence="1 2">Massachusetts</strain>
    </source>
</reference>
<dbReference type="EMBL" id="CP003703">
    <property type="protein sequence ID" value="AFN65289.1"/>
    <property type="molecule type" value="Genomic_DNA"/>
</dbReference>